<dbReference type="InParanoid" id="A0A0H2S3E1"/>
<evidence type="ECO:0000256" key="1">
    <source>
        <dbReference type="SAM" id="Phobius"/>
    </source>
</evidence>
<name>A0A0H2S3E1_9AGAM</name>
<evidence type="ECO:0000313" key="3">
    <source>
        <dbReference type="Proteomes" id="UP000053477"/>
    </source>
</evidence>
<keyword evidence="1" id="KW-0472">Membrane</keyword>
<proteinExistence type="predicted"/>
<keyword evidence="3" id="KW-1185">Reference proteome</keyword>
<dbReference type="EMBL" id="KQ085894">
    <property type="protein sequence ID" value="KLO18477.1"/>
    <property type="molecule type" value="Genomic_DNA"/>
</dbReference>
<reference evidence="2 3" key="1">
    <citation type="submission" date="2015-04" db="EMBL/GenBank/DDBJ databases">
        <title>Complete genome sequence of Schizopora paradoxa KUC8140, a cosmopolitan wood degrader in East Asia.</title>
        <authorList>
            <consortium name="DOE Joint Genome Institute"/>
            <person name="Min B."/>
            <person name="Park H."/>
            <person name="Jang Y."/>
            <person name="Kim J.-J."/>
            <person name="Kim K.H."/>
            <person name="Pangilinan J."/>
            <person name="Lipzen A."/>
            <person name="Riley R."/>
            <person name="Grigoriev I.V."/>
            <person name="Spatafora J.W."/>
            <person name="Choi I.-G."/>
        </authorList>
    </citation>
    <scope>NUCLEOTIDE SEQUENCE [LARGE SCALE GENOMIC DNA]</scope>
    <source>
        <strain evidence="2 3">KUC8140</strain>
    </source>
</reference>
<accession>A0A0H2S3E1</accession>
<gene>
    <name evidence="2" type="ORF">SCHPADRAFT_119401</name>
</gene>
<keyword evidence="1" id="KW-0812">Transmembrane</keyword>
<dbReference type="Proteomes" id="UP000053477">
    <property type="component" value="Unassembled WGS sequence"/>
</dbReference>
<organism evidence="2 3">
    <name type="scientific">Schizopora paradoxa</name>
    <dbReference type="NCBI Taxonomy" id="27342"/>
    <lineage>
        <taxon>Eukaryota</taxon>
        <taxon>Fungi</taxon>
        <taxon>Dikarya</taxon>
        <taxon>Basidiomycota</taxon>
        <taxon>Agaricomycotina</taxon>
        <taxon>Agaricomycetes</taxon>
        <taxon>Hymenochaetales</taxon>
        <taxon>Schizoporaceae</taxon>
        <taxon>Schizopora</taxon>
    </lineage>
</organism>
<keyword evidence="1" id="KW-1133">Transmembrane helix</keyword>
<evidence type="ECO:0000313" key="2">
    <source>
        <dbReference type="EMBL" id="KLO18477.1"/>
    </source>
</evidence>
<dbReference type="AlphaFoldDB" id="A0A0H2S3E1"/>
<protein>
    <submittedName>
        <fullName evidence="2">Uncharacterized protein</fullName>
    </submittedName>
</protein>
<feature type="transmembrane region" description="Helical" evidence="1">
    <location>
        <begin position="58"/>
        <end position="78"/>
    </location>
</feature>
<sequence>MSREDFRNLNGFEDSSFRSCLARLRSSTIGVRIRRPNFAIDHPLTCSVLARSCSSSRALNYSLPSFYLLLLFALHFSISKISSL</sequence>